<protein>
    <submittedName>
        <fullName evidence="1">Uncharacterized protein</fullName>
    </submittedName>
</protein>
<gene>
    <name evidence="1" type="primary">ORF215132</name>
</gene>
<name>A0A0B7BXW7_9EUPU</name>
<dbReference type="AlphaFoldDB" id="A0A0B7BXW7"/>
<evidence type="ECO:0000313" key="1">
    <source>
        <dbReference type="EMBL" id="CEK97226.1"/>
    </source>
</evidence>
<proteinExistence type="predicted"/>
<accession>A0A0B7BXW7</accession>
<dbReference type="EMBL" id="HACG01050361">
    <property type="protein sequence ID" value="CEK97226.1"/>
    <property type="molecule type" value="Transcribed_RNA"/>
</dbReference>
<organism evidence="1">
    <name type="scientific">Arion vulgaris</name>
    <dbReference type="NCBI Taxonomy" id="1028688"/>
    <lineage>
        <taxon>Eukaryota</taxon>
        <taxon>Metazoa</taxon>
        <taxon>Spiralia</taxon>
        <taxon>Lophotrochozoa</taxon>
        <taxon>Mollusca</taxon>
        <taxon>Gastropoda</taxon>
        <taxon>Heterobranchia</taxon>
        <taxon>Euthyneura</taxon>
        <taxon>Panpulmonata</taxon>
        <taxon>Eupulmonata</taxon>
        <taxon>Stylommatophora</taxon>
        <taxon>Helicina</taxon>
        <taxon>Arionoidea</taxon>
        <taxon>Arionidae</taxon>
        <taxon>Arion</taxon>
    </lineage>
</organism>
<reference evidence="1" key="1">
    <citation type="submission" date="2014-12" db="EMBL/GenBank/DDBJ databases">
        <title>Insight into the proteome of Arion vulgaris.</title>
        <authorList>
            <person name="Aradska J."/>
            <person name="Bulat T."/>
            <person name="Smidak R."/>
            <person name="Sarate P."/>
            <person name="Gangsoo J."/>
            <person name="Sialana F."/>
            <person name="Bilban M."/>
            <person name="Lubec G."/>
        </authorList>
    </citation>
    <scope>NUCLEOTIDE SEQUENCE</scope>
    <source>
        <tissue evidence="1">Skin</tissue>
    </source>
</reference>
<sequence length="56" mass="5882">MPALEAATAASLAESIDVMKCEGDMCEDDRADVCAANTDKALESKEECKSGFVGPR</sequence>